<evidence type="ECO:0000313" key="3">
    <source>
        <dbReference type="Proteomes" id="UP000001973"/>
    </source>
</evidence>
<dbReference type="KEGG" id="sco:SCO0248"/>
<feature type="region of interest" description="Disordered" evidence="1">
    <location>
        <begin position="59"/>
        <end position="96"/>
    </location>
</feature>
<feature type="region of interest" description="Disordered" evidence="1">
    <location>
        <begin position="1"/>
        <end position="44"/>
    </location>
</feature>
<dbReference type="HOGENOM" id="CLU_1395577_0_0_11"/>
<evidence type="ECO:0000313" key="2">
    <source>
        <dbReference type="EMBL" id="CAB53288.1"/>
    </source>
</evidence>
<feature type="compositionally biased region" description="Basic residues" evidence="1">
    <location>
        <begin position="68"/>
        <end position="77"/>
    </location>
</feature>
<dbReference type="STRING" id="100226.gene:17757832"/>
<reference evidence="2 3" key="1">
    <citation type="journal article" date="1996" name="Mol. Microbiol.">
        <title>A set of ordered cosmids and a detailed genetic and physical map for the 8 Mb Streptomyces coelicolor A3(2) chromosome.</title>
        <authorList>
            <person name="Redenbach M."/>
            <person name="Kieser H.M."/>
            <person name="Denapaite D."/>
            <person name="Eichner A."/>
            <person name="Cullum J."/>
            <person name="Kinashi H."/>
            <person name="Hopwood D.A."/>
        </authorList>
    </citation>
    <scope>NUCLEOTIDE SEQUENCE [LARGE SCALE GENOMIC DNA]</scope>
    <source>
        <strain evidence="3">ATCC BAA-471 / A3(2) / M145</strain>
    </source>
</reference>
<dbReference type="InParanoid" id="Q9S1P3"/>
<dbReference type="AlphaFoldDB" id="Q9S1P3"/>
<dbReference type="EMBL" id="AL939104">
    <property type="protein sequence ID" value="CAB53288.1"/>
    <property type="molecule type" value="Genomic_DNA"/>
</dbReference>
<dbReference type="PaxDb" id="100226-SCO0248"/>
<dbReference type="EMBL" id="AL645882">
    <property type="protein sequence ID" value="CAB53288.1"/>
    <property type="molecule type" value="Genomic_DNA"/>
</dbReference>
<feature type="region of interest" description="Disordered" evidence="1">
    <location>
        <begin position="174"/>
        <end position="195"/>
    </location>
</feature>
<keyword evidence="3" id="KW-1185">Reference proteome</keyword>
<organism evidence="2 3">
    <name type="scientific">Streptomyces coelicolor (strain ATCC BAA-471 / A3(2) / M145)</name>
    <dbReference type="NCBI Taxonomy" id="100226"/>
    <lineage>
        <taxon>Bacteria</taxon>
        <taxon>Bacillati</taxon>
        <taxon>Actinomycetota</taxon>
        <taxon>Actinomycetes</taxon>
        <taxon>Kitasatosporales</taxon>
        <taxon>Streptomycetaceae</taxon>
        <taxon>Streptomyces</taxon>
        <taxon>Streptomyces albidoflavus group</taxon>
    </lineage>
</organism>
<accession>Q9S1P3</accession>
<proteinExistence type="predicted"/>
<dbReference type="PIR" id="T37163">
    <property type="entry name" value="T37163"/>
</dbReference>
<feature type="compositionally biased region" description="Pro residues" evidence="1">
    <location>
        <begin position="1"/>
        <end position="14"/>
    </location>
</feature>
<reference evidence="2 3" key="2">
    <citation type="journal article" date="2002" name="Nature">
        <title>Complete genome sequence of the model actinomycete Streptomyces coelicolor A3(2).</title>
        <authorList>
            <person name="Bentley S.D."/>
            <person name="Chater K.F."/>
            <person name="Cerdeno-Tarraga A.M."/>
            <person name="Challis G.L."/>
            <person name="Thomson N.R."/>
            <person name="James K.D."/>
            <person name="Harris D.E."/>
            <person name="Quail M.A."/>
            <person name="Kieser H."/>
            <person name="Harper D."/>
            <person name="Bateman A."/>
            <person name="Brown S."/>
            <person name="Chandra G."/>
            <person name="Chen C.W."/>
            <person name="Collins M."/>
            <person name="Cronin A."/>
            <person name="Fraser A."/>
            <person name="Goble A."/>
            <person name="Hidalgo J."/>
            <person name="Hornsby T."/>
            <person name="Howarth S."/>
            <person name="Huang C.H."/>
            <person name="Kieser T."/>
            <person name="Larke L."/>
            <person name="Murphy L."/>
            <person name="Oliver K."/>
            <person name="O'Neil S."/>
            <person name="Rabbinowitsch E."/>
            <person name="Rajandream M.A."/>
            <person name="Rutherford K."/>
            <person name="Rutter S."/>
            <person name="Seeger K."/>
            <person name="Saunders D."/>
            <person name="Sharp S."/>
            <person name="Squares R."/>
            <person name="Squares S."/>
            <person name="Taylor K."/>
            <person name="Warren T."/>
            <person name="Wietzorrek A."/>
            <person name="Woodward J."/>
            <person name="Barrell B.G."/>
            <person name="Parkhill J."/>
            <person name="Hopwood D.A."/>
        </authorList>
    </citation>
    <scope>NUCLEOTIDE SEQUENCE [LARGE SCALE GENOMIC DNA]</scope>
    <source>
        <strain evidence="3">ATCC BAA-471 / A3(2) / M145</strain>
    </source>
</reference>
<gene>
    <name evidence="2" type="ordered locus">SCO0248</name>
    <name evidence="2" type="ORF">SCJ9A.27c</name>
</gene>
<evidence type="ECO:0000256" key="1">
    <source>
        <dbReference type="SAM" id="MobiDB-lite"/>
    </source>
</evidence>
<name>Q9S1P3_STRCO</name>
<feature type="compositionally biased region" description="Low complexity" evidence="1">
    <location>
        <begin position="78"/>
        <end position="96"/>
    </location>
</feature>
<dbReference type="Proteomes" id="UP000001973">
    <property type="component" value="Chromosome"/>
</dbReference>
<protein>
    <submittedName>
        <fullName evidence="2">Uncharacterized protein</fullName>
    </submittedName>
</protein>
<sequence length="195" mass="20344">MPVPKASRPVPPTCPKRRPGTDGAPHIGAGGHRRRKDARSVGPVTIPVRVDDGRAAIDEASPGPRSWRTTRRARARAARPGCSARRSTSRPGGVRRVGAAVVPSGPDGGCAHVFGGAVMPSRVHCSGIGGRLGMTPFRTCAPGGGGRRSALVLLLVVAFEEVADLVDDFRGHHATDHADRESGRSGRDGRAHTRA</sequence>